<dbReference type="FunCoup" id="A0A1V9XFD3">
    <property type="interactions" value="1737"/>
</dbReference>
<evidence type="ECO:0000256" key="3">
    <source>
        <dbReference type="PROSITE-ProRule" id="PRU00176"/>
    </source>
</evidence>
<feature type="domain" description="RRM" evidence="5">
    <location>
        <begin position="110"/>
        <end position="187"/>
    </location>
</feature>
<dbReference type="InterPro" id="IPR000504">
    <property type="entry name" value="RRM_dom"/>
</dbReference>
<feature type="compositionally biased region" description="Gly residues" evidence="4">
    <location>
        <begin position="212"/>
        <end position="234"/>
    </location>
</feature>
<dbReference type="GO" id="GO:0071013">
    <property type="term" value="C:catalytic step 2 spliceosome"/>
    <property type="evidence" value="ECO:0007669"/>
    <property type="project" value="TreeGrafter"/>
</dbReference>
<protein>
    <submittedName>
        <fullName evidence="6">Heterogeneous nuclear ribonucleoproteins A2/B1-like</fullName>
    </submittedName>
</protein>
<evidence type="ECO:0000256" key="2">
    <source>
        <dbReference type="ARBA" id="ARBA00022884"/>
    </source>
</evidence>
<dbReference type="Pfam" id="PF00076">
    <property type="entry name" value="RRM_1"/>
    <property type="match status" value="2"/>
</dbReference>
<dbReference type="EMBL" id="MNPL01012616">
    <property type="protein sequence ID" value="OQR72042.1"/>
    <property type="molecule type" value="Genomic_DNA"/>
</dbReference>
<evidence type="ECO:0000313" key="6">
    <source>
        <dbReference type="EMBL" id="OQR72042.1"/>
    </source>
</evidence>
<keyword evidence="2 3" id="KW-0694">RNA-binding</keyword>
<dbReference type="OrthoDB" id="1875751at2759"/>
<evidence type="ECO:0000259" key="5">
    <source>
        <dbReference type="PROSITE" id="PS50102"/>
    </source>
</evidence>
<keyword evidence="6" id="KW-0687">Ribonucleoprotein</keyword>
<dbReference type="PANTHER" id="PTHR48026:SF14">
    <property type="entry name" value="HETEROGENEOUS NUCLEAR RIBONUCLEOPROTEIN A1"/>
    <property type="match status" value="1"/>
</dbReference>
<keyword evidence="1" id="KW-0677">Repeat</keyword>
<feature type="region of interest" description="Disordered" evidence="4">
    <location>
        <begin position="293"/>
        <end position="339"/>
    </location>
</feature>
<feature type="region of interest" description="Disordered" evidence="4">
    <location>
        <begin position="197"/>
        <end position="234"/>
    </location>
</feature>
<dbReference type="PROSITE" id="PS50102">
    <property type="entry name" value="RRM"/>
    <property type="match status" value="2"/>
</dbReference>
<feature type="domain" description="RRM" evidence="5">
    <location>
        <begin position="20"/>
        <end position="103"/>
    </location>
</feature>
<dbReference type="InParanoid" id="A0A1V9XFD3"/>
<accession>A0A1V9XFD3</accession>
<name>A0A1V9XFD3_9ACAR</name>
<dbReference type="SUPFAM" id="SSF54928">
    <property type="entry name" value="RNA-binding domain, RBD"/>
    <property type="match status" value="2"/>
</dbReference>
<organism evidence="6 7">
    <name type="scientific">Tropilaelaps mercedesae</name>
    <dbReference type="NCBI Taxonomy" id="418985"/>
    <lineage>
        <taxon>Eukaryota</taxon>
        <taxon>Metazoa</taxon>
        <taxon>Ecdysozoa</taxon>
        <taxon>Arthropoda</taxon>
        <taxon>Chelicerata</taxon>
        <taxon>Arachnida</taxon>
        <taxon>Acari</taxon>
        <taxon>Parasitiformes</taxon>
        <taxon>Mesostigmata</taxon>
        <taxon>Gamasina</taxon>
        <taxon>Dermanyssoidea</taxon>
        <taxon>Laelapidae</taxon>
        <taxon>Tropilaelaps</taxon>
    </lineage>
</organism>
<reference evidence="6 7" key="1">
    <citation type="journal article" date="2017" name="Gigascience">
        <title>Draft genome of the honey bee ectoparasitic mite, Tropilaelaps mercedesae, is shaped by the parasitic life history.</title>
        <authorList>
            <person name="Dong X."/>
            <person name="Armstrong S.D."/>
            <person name="Xia D."/>
            <person name="Makepeace B.L."/>
            <person name="Darby A.C."/>
            <person name="Kadowaki T."/>
        </authorList>
    </citation>
    <scope>NUCLEOTIDE SEQUENCE [LARGE SCALE GENOMIC DNA]</scope>
    <source>
        <strain evidence="6">Wuxi-XJTLU</strain>
    </source>
</reference>
<dbReference type="FunFam" id="3.30.70.330:FF:000040">
    <property type="entry name" value="Heterogeneous nuclear ribonucleoprotein A2/B1"/>
    <property type="match status" value="1"/>
</dbReference>
<dbReference type="GO" id="GO:0000398">
    <property type="term" value="P:mRNA splicing, via spliceosome"/>
    <property type="evidence" value="ECO:0007669"/>
    <property type="project" value="TreeGrafter"/>
</dbReference>
<dbReference type="STRING" id="418985.A0A1V9XFD3"/>
<dbReference type="Gene3D" id="3.30.70.330">
    <property type="match status" value="2"/>
</dbReference>
<dbReference type="PANTHER" id="PTHR48026">
    <property type="entry name" value="HOMOLOGOUS TO DROSOPHILA SQD (SQUID) PROTEIN"/>
    <property type="match status" value="1"/>
</dbReference>
<keyword evidence="7" id="KW-1185">Reference proteome</keyword>
<evidence type="ECO:0000256" key="1">
    <source>
        <dbReference type="ARBA" id="ARBA00022737"/>
    </source>
</evidence>
<evidence type="ECO:0000256" key="4">
    <source>
        <dbReference type="SAM" id="MobiDB-lite"/>
    </source>
</evidence>
<dbReference type="InterPro" id="IPR035979">
    <property type="entry name" value="RBD_domain_sf"/>
</dbReference>
<dbReference type="SMART" id="SM00360">
    <property type="entry name" value="RRM"/>
    <property type="match status" value="2"/>
</dbReference>
<feature type="compositionally biased region" description="Gly residues" evidence="4">
    <location>
        <begin position="300"/>
        <end position="314"/>
    </location>
</feature>
<evidence type="ECO:0000313" key="7">
    <source>
        <dbReference type="Proteomes" id="UP000192247"/>
    </source>
</evidence>
<sequence>MKGENGDSNGTSSTEPEYMRKLFIGGLDYKTTEKTLKDYYSRWGEILDCVVMTDPYSKRSRGFGFVTYADSHMVDDAMAERPHTIDERTVEPKRAIPREQSAGDTNMSVKKLFVGGLSTETETDDLRSYFGKYGSIEEVIIATERDTGRKRGFGFVTFDDYDAVDKVVLQRHHMIKGKRTEVKKALSKVEMEKAKRKDAFMGPPSHSHHGSHGMGPHRGGPGGPRGGYGSRGYGGGSSDWSGYGGWQQPQGGHGGASAYPGYSTDAYSGWGSSGVSGSYSSGGYGTGGYHPGYGYPDAQGGSGAPGPYRGGGYGASARSGAQPYGGEYATRSVSARSQY</sequence>
<proteinExistence type="predicted"/>
<dbReference type="AlphaFoldDB" id="A0A1V9XFD3"/>
<comment type="caution">
    <text evidence="6">The sequence shown here is derived from an EMBL/GenBank/DDBJ whole genome shotgun (WGS) entry which is preliminary data.</text>
</comment>
<dbReference type="Proteomes" id="UP000192247">
    <property type="component" value="Unassembled WGS sequence"/>
</dbReference>
<dbReference type="GO" id="GO:0003730">
    <property type="term" value="F:mRNA 3'-UTR binding"/>
    <property type="evidence" value="ECO:0007669"/>
    <property type="project" value="TreeGrafter"/>
</dbReference>
<gene>
    <name evidence="6" type="ORF">BIW11_10623</name>
</gene>
<dbReference type="InterPro" id="IPR012677">
    <property type="entry name" value="Nucleotide-bd_a/b_plait_sf"/>
</dbReference>
<dbReference type="GO" id="GO:0098687">
    <property type="term" value="C:chromosomal region"/>
    <property type="evidence" value="ECO:0007669"/>
    <property type="project" value="UniProtKB-ARBA"/>
</dbReference>